<dbReference type="InterPro" id="IPR005119">
    <property type="entry name" value="LysR_subst-bd"/>
</dbReference>
<dbReference type="GO" id="GO:0043565">
    <property type="term" value="F:sequence-specific DNA binding"/>
    <property type="evidence" value="ECO:0007669"/>
    <property type="project" value="TreeGrafter"/>
</dbReference>
<evidence type="ECO:0000313" key="6">
    <source>
        <dbReference type="EMBL" id="KIR23083.1"/>
    </source>
</evidence>
<name>A0A0D0SMA3_PSEFL</name>
<dbReference type="AlphaFoldDB" id="A0A0D0SMA3"/>
<reference evidence="6 7" key="1">
    <citation type="submission" date="2015-01" db="EMBL/GenBank/DDBJ databases">
        <title>Genome sequence of the beneficial rhizobacterium Pseudomonas fluorescens 2-79.</title>
        <authorList>
            <person name="Thuermer A."/>
            <person name="Daniel R."/>
        </authorList>
    </citation>
    <scope>NUCLEOTIDE SEQUENCE [LARGE SCALE GENOMIC DNA]</scope>
    <source>
        <strain evidence="6 7">2-79</strain>
    </source>
</reference>
<comment type="caution">
    <text evidence="6">The sequence shown here is derived from an EMBL/GenBank/DDBJ whole genome shotgun (WGS) entry which is preliminary data.</text>
</comment>
<organism evidence="6 7">
    <name type="scientific">Pseudomonas fluorescens</name>
    <dbReference type="NCBI Taxonomy" id="294"/>
    <lineage>
        <taxon>Bacteria</taxon>
        <taxon>Pseudomonadati</taxon>
        <taxon>Pseudomonadota</taxon>
        <taxon>Gammaproteobacteria</taxon>
        <taxon>Pseudomonadales</taxon>
        <taxon>Pseudomonadaceae</taxon>
        <taxon>Pseudomonas</taxon>
    </lineage>
</organism>
<dbReference type="Gene3D" id="1.10.10.10">
    <property type="entry name" value="Winged helix-like DNA-binding domain superfamily/Winged helix DNA-binding domain"/>
    <property type="match status" value="1"/>
</dbReference>
<dbReference type="SUPFAM" id="SSF53850">
    <property type="entry name" value="Periplasmic binding protein-like II"/>
    <property type="match status" value="1"/>
</dbReference>
<keyword evidence="2" id="KW-0805">Transcription regulation</keyword>
<dbReference type="PANTHER" id="PTHR30537:SF72">
    <property type="entry name" value="LYSR FAMILY TRANSCRIPTIONAL REGULATOR"/>
    <property type="match status" value="1"/>
</dbReference>
<dbReference type="PRINTS" id="PR00039">
    <property type="entry name" value="HTHLYSR"/>
</dbReference>
<dbReference type="FunFam" id="1.10.10.10:FF:000001">
    <property type="entry name" value="LysR family transcriptional regulator"/>
    <property type="match status" value="1"/>
</dbReference>
<accession>A0A0D0SMA3</accession>
<dbReference type="RefSeq" id="WP_043047597.1">
    <property type="nucleotide sequence ID" value="NZ_JXCQ01000009.1"/>
</dbReference>
<dbReference type="InterPro" id="IPR058163">
    <property type="entry name" value="LysR-type_TF_proteobact-type"/>
</dbReference>
<evidence type="ECO:0000259" key="5">
    <source>
        <dbReference type="PROSITE" id="PS50931"/>
    </source>
</evidence>
<dbReference type="InterPro" id="IPR036390">
    <property type="entry name" value="WH_DNA-bd_sf"/>
</dbReference>
<dbReference type="CDD" id="cd08476">
    <property type="entry name" value="PBP2_CrgA_like_7"/>
    <property type="match status" value="1"/>
</dbReference>
<dbReference type="PROSITE" id="PS50931">
    <property type="entry name" value="HTH_LYSR"/>
    <property type="match status" value="1"/>
</dbReference>
<dbReference type="SUPFAM" id="SSF46785">
    <property type="entry name" value="Winged helix' DNA-binding domain"/>
    <property type="match status" value="1"/>
</dbReference>
<evidence type="ECO:0000256" key="4">
    <source>
        <dbReference type="ARBA" id="ARBA00023163"/>
    </source>
</evidence>
<evidence type="ECO:0000256" key="3">
    <source>
        <dbReference type="ARBA" id="ARBA00023125"/>
    </source>
</evidence>
<dbReference type="PANTHER" id="PTHR30537">
    <property type="entry name" value="HTH-TYPE TRANSCRIPTIONAL REGULATOR"/>
    <property type="match status" value="1"/>
</dbReference>
<evidence type="ECO:0000256" key="1">
    <source>
        <dbReference type="ARBA" id="ARBA00009437"/>
    </source>
</evidence>
<dbReference type="Proteomes" id="UP000032210">
    <property type="component" value="Unassembled WGS sequence"/>
</dbReference>
<evidence type="ECO:0000256" key="2">
    <source>
        <dbReference type="ARBA" id="ARBA00023015"/>
    </source>
</evidence>
<gene>
    <name evidence="6" type="primary">dmlR_5</name>
    <name evidence="6" type="ORF">PFLU3_14950</name>
</gene>
<sequence length="294" mass="33020">MESLGVLDVFVRVGETRSFTAAAKQLGISASAVSKAIGRLEERLRVRLFHRSTRTVSLTPEGAQFLERCRRILYEVEAAENELSHSQATPYGKLRVSVPSVGMLFMPTFARFKQRYPDIELDIDCTDRLVDVIEEGFDAVIRTGDPTDCRLMAREVGTYRRVIVGSSAYFKRAGVPHKPEDLRQHACMLYRYRSTGKLANWPLGQGLPANLELPVSMITNTLEPLVTFVEHGLGIACVPDIAIKRQLADGTLISVLEDFNEDVTTFRILWPSSRLLSPKLRAFVDFMVDNLFPL</sequence>
<dbReference type="Gene3D" id="3.40.190.290">
    <property type="match status" value="1"/>
</dbReference>
<feature type="domain" description="HTH lysR-type" evidence="5">
    <location>
        <begin position="1"/>
        <end position="59"/>
    </location>
</feature>
<keyword evidence="4" id="KW-0804">Transcription</keyword>
<dbReference type="Pfam" id="PF00126">
    <property type="entry name" value="HTH_1"/>
    <property type="match status" value="1"/>
</dbReference>
<dbReference type="GO" id="GO:0003700">
    <property type="term" value="F:DNA-binding transcription factor activity"/>
    <property type="evidence" value="ECO:0007669"/>
    <property type="project" value="InterPro"/>
</dbReference>
<proteinExistence type="inferred from homology"/>
<dbReference type="GO" id="GO:0006351">
    <property type="term" value="P:DNA-templated transcription"/>
    <property type="evidence" value="ECO:0007669"/>
    <property type="project" value="TreeGrafter"/>
</dbReference>
<protein>
    <submittedName>
        <fullName evidence="6">DmlR_5 protein</fullName>
    </submittedName>
</protein>
<evidence type="ECO:0000313" key="7">
    <source>
        <dbReference type="Proteomes" id="UP000032210"/>
    </source>
</evidence>
<dbReference type="PATRIC" id="fig|294.125.peg.1539"/>
<dbReference type="InterPro" id="IPR000847">
    <property type="entry name" value="LysR_HTH_N"/>
</dbReference>
<dbReference type="EMBL" id="JXCQ01000009">
    <property type="protein sequence ID" value="KIR23083.1"/>
    <property type="molecule type" value="Genomic_DNA"/>
</dbReference>
<dbReference type="InterPro" id="IPR036388">
    <property type="entry name" value="WH-like_DNA-bd_sf"/>
</dbReference>
<keyword evidence="3" id="KW-0238">DNA-binding</keyword>
<dbReference type="Pfam" id="PF03466">
    <property type="entry name" value="LysR_substrate"/>
    <property type="match status" value="1"/>
</dbReference>
<comment type="similarity">
    <text evidence="1">Belongs to the LysR transcriptional regulatory family.</text>
</comment>